<keyword evidence="1" id="KW-0328">Glycosyltransferase</keyword>
<dbReference type="RefSeq" id="WP_154279289.1">
    <property type="nucleotide sequence ID" value="NZ_JBHUJQ010000001.1"/>
</dbReference>
<keyword evidence="4" id="KW-1185">Reference proteome</keyword>
<dbReference type="GO" id="GO:0009244">
    <property type="term" value="P:lipopolysaccharide core region biosynthetic process"/>
    <property type="evidence" value="ECO:0007669"/>
    <property type="project" value="TreeGrafter"/>
</dbReference>
<organism evidence="3 4">
    <name type="scientific">Pedobacter petrophilus</name>
    <dbReference type="NCBI Taxonomy" id="1908241"/>
    <lineage>
        <taxon>Bacteria</taxon>
        <taxon>Pseudomonadati</taxon>
        <taxon>Bacteroidota</taxon>
        <taxon>Sphingobacteriia</taxon>
        <taxon>Sphingobacteriales</taxon>
        <taxon>Sphingobacteriaceae</taxon>
        <taxon>Pedobacter</taxon>
    </lineage>
</organism>
<dbReference type="SUPFAM" id="SSF53756">
    <property type="entry name" value="UDP-Glycosyltransferase/glycogen phosphorylase"/>
    <property type="match status" value="1"/>
</dbReference>
<protein>
    <submittedName>
        <fullName evidence="3">Heptosyltransferase</fullName>
    </submittedName>
</protein>
<proteinExistence type="predicted"/>
<dbReference type="InterPro" id="IPR051199">
    <property type="entry name" value="LPS_LOS_Heptosyltrfase"/>
</dbReference>
<reference evidence="3 4" key="1">
    <citation type="submission" date="2019-11" db="EMBL/GenBank/DDBJ databases">
        <title>Pedobacter petrophilus genome.</title>
        <authorList>
            <person name="Feldbauer M.J."/>
            <person name="Newman J.D."/>
        </authorList>
    </citation>
    <scope>NUCLEOTIDE SEQUENCE [LARGE SCALE GENOMIC DNA]</scope>
    <source>
        <strain evidence="3 4">LMG 29686</strain>
    </source>
</reference>
<dbReference type="CDD" id="cd03789">
    <property type="entry name" value="GT9_LPS_heptosyltransferase"/>
    <property type="match status" value="1"/>
</dbReference>
<gene>
    <name evidence="3" type="ORF">GJU39_03390</name>
</gene>
<keyword evidence="2 3" id="KW-0808">Transferase</keyword>
<evidence type="ECO:0000313" key="3">
    <source>
        <dbReference type="EMBL" id="MRX75122.1"/>
    </source>
</evidence>
<evidence type="ECO:0000256" key="1">
    <source>
        <dbReference type="ARBA" id="ARBA00022676"/>
    </source>
</evidence>
<accession>A0A7K0FUV2</accession>
<dbReference type="PANTHER" id="PTHR30160:SF22">
    <property type="entry name" value="LIPOPOLYSACCHARIDE CORE BIOSYNTHESIS PROTEIN"/>
    <property type="match status" value="1"/>
</dbReference>
<dbReference type="GO" id="GO:0008713">
    <property type="term" value="F:ADP-heptose-lipopolysaccharide heptosyltransferase activity"/>
    <property type="evidence" value="ECO:0007669"/>
    <property type="project" value="TreeGrafter"/>
</dbReference>
<dbReference type="OrthoDB" id="9768048at2"/>
<dbReference type="PANTHER" id="PTHR30160">
    <property type="entry name" value="TETRAACYLDISACCHARIDE 4'-KINASE-RELATED"/>
    <property type="match status" value="1"/>
</dbReference>
<dbReference type="InterPro" id="IPR002201">
    <property type="entry name" value="Glyco_trans_9"/>
</dbReference>
<name>A0A7K0FUV2_9SPHI</name>
<dbReference type="AlphaFoldDB" id="A0A7K0FUV2"/>
<dbReference type="GO" id="GO:0005829">
    <property type="term" value="C:cytosol"/>
    <property type="evidence" value="ECO:0007669"/>
    <property type="project" value="TreeGrafter"/>
</dbReference>
<comment type="caution">
    <text evidence="3">The sequence shown here is derived from an EMBL/GenBank/DDBJ whole genome shotgun (WGS) entry which is preliminary data.</text>
</comment>
<dbReference type="Gene3D" id="3.40.50.2000">
    <property type="entry name" value="Glycogen Phosphorylase B"/>
    <property type="match status" value="2"/>
</dbReference>
<dbReference type="Proteomes" id="UP000487757">
    <property type="component" value="Unassembled WGS sequence"/>
</dbReference>
<sequence>MPTKNKIIVLRFSAMGDVAMVASVLKEFAAQNPQTEIIMVSREAFKPFFNHVPNLVFHGLQPKTIHKGIVGLYRLYQELRKYKPSAIADLHDNLRSRAVSSFFRLTGLKIKRIDKGRSEKKALTRSTNKVFKPLRQTVERYVDVFRKLGFQIQLTHKLVHEPQKLPEKAKGLFSDPGMKKVGISPFAQHSYKIYPLEKMAQVIASLSKSGVEIFIFGGGHNEQQTAEEWTTTFPNTHNLIGNFNLSEELAIISNLDLMLSMDSSGMHMASLVGVPVVSVWGPTHPYAGFLGYGQSELNCVQIEHPSRPNSIYGNKPCMCGVESCMDLIAPQTIVNKIKENLNG</sequence>
<dbReference type="EMBL" id="WKKH01000004">
    <property type="protein sequence ID" value="MRX75122.1"/>
    <property type="molecule type" value="Genomic_DNA"/>
</dbReference>
<dbReference type="Pfam" id="PF01075">
    <property type="entry name" value="Glyco_transf_9"/>
    <property type="match status" value="1"/>
</dbReference>
<evidence type="ECO:0000313" key="4">
    <source>
        <dbReference type="Proteomes" id="UP000487757"/>
    </source>
</evidence>
<evidence type="ECO:0000256" key="2">
    <source>
        <dbReference type="ARBA" id="ARBA00022679"/>
    </source>
</evidence>